<dbReference type="Gene3D" id="1.10.10.10">
    <property type="entry name" value="Winged helix-like DNA-binding domain superfamily/Winged helix DNA-binding domain"/>
    <property type="match status" value="1"/>
</dbReference>
<reference evidence="3 4" key="1">
    <citation type="submission" date="2019-02" db="EMBL/GenBank/DDBJ databases">
        <title>Polymorphobacter sp. isolated from the lake at the Tibet of China.</title>
        <authorList>
            <person name="Li A."/>
        </authorList>
    </citation>
    <scope>NUCLEOTIDE SEQUENCE [LARGE SCALE GENOMIC DNA]</scope>
    <source>
        <strain evidence="3 4">DJ1R-1</strain>
    </source>
</reference>
<dbReference type="Pfam" id="PF03551">
    <property type="entry name" value="PadR"/>
    <property type="match status" value="1"/>
</dbReference>
<proteinExistence type="predicted"/>
<keyword evidence="4" id="KW-1185">Reference proteome</keyword>
<dbReference type="PANTHER" id="PTHR43252">
    <property type="entry name" value="TRANSCRIPTIONAL REGULATOR YQJI"/>
    <property type="match status" value="1"/>
</dbReference>
<name>A0A4Y9EKK6_9SPHN</name>
<sequence length="183" mass="19545">MFHHWKGGRGRHHFGEGDGGEGLRGRMGRHGRSGRMFQHGDLRLLVLALIAEAPRHGYELIREIEARLGGAYAPSPGVVYPTLTMLEELGLVTSAVTEGTKRQYTITDAGTAHLAENAATVEAIYDRIANAGNPADFGPQVLRAMANLKFALRLRLGRGGLNAAQAAKIAAALDAAALEIEKA</sequence>
<dbReference type="SUPFAM" id="SSF46785">
    <property type="entry name" value="Winged helix' DNA-binding domain"/>
    <property type="match status" value="1"/>
</dbReference>
<dbReference type="PANTHER" id="PTHR43252:SF7">
    <property type="entry name" value="TRANSCRIPTIONAL REGULATOR YQJI"/>
    <property type="match status" value="1"/>
</dbReference>
<evidence type="ECO:0000313" key="4">
    <source>
        <dbReference type="Proteomes" id="UP000297737"/>
    </source>
</evidence>
<dbReference type="Proteomes" id="UP000297737">
    <property type="component" value="Unassembled WGS sequence"/>
</dbReference>
<feature type="compositionally biased region" description="Basic and acidic residues" evidence="1">
    <location>
        <begin position="13"/>
        <end position="24"/>
    </location>
</feature>
<dbReference type="InterPro" id="IPR036388">
    <property type="entry name" value="WH-like_DNA-bd_sf"/>
</dbReference>
<feature type="compositionally biased region" description="Basic residues" evidence="1">
    <location>
        <begin position="1"/>
        <end position="12"/>
    </location>
</feature>
<evidence type="ECO:0000259" key="2">
    <source>
        <dbReference type="Pfam" id="PF03551"/>
    </source>
</evidence>
<dbReference type="InterPro" id="IPR005149">
    <property type="entry name" value="Tscrpt_reg_PadR_N"/>
</dbReference>
<feature type="region of interest" description="Disordered" evidence="1">
    <location>
        <begin position="1"/>
        <end position="30"/>
    </location>
</feature>
<dbReference type="EMBL" id="SIHO01000003">
    <property type="protein sequence ID" value="TFU01069.1"/>
    <property type="molecule type" value="Genomic_DNA"/>
</dbReference>
<dbReference type="AlphaFoldDB" id="A0A4Y9EKK6"/>
<feature type="domain" description="Transcription regulator PadR N-terminal" evidence="2">
    <location>
        <begin position="46"/>
        <end position="116"/>
    </location>
</feature>
<accession>A0A4Y9EKK6</accession>
<dbReference type="OrthoDB" id="9814826at2"/>
<dbReference type="RefSeq" id="WP_135246573.1">
    <property type="nucleotide sequence ID" value="NZ_SIHO01000003.1"/>
</dbReference>
<protein>
    <submittedName>
        <fullName evidence="3">PadR family transcriptional regulator</fullName>
    </submittedName>
</protein>
<organism evidence="3 4">
    <name type="scientific">Glacieibacterium arshaanense</name>
    <dbReference type="NCBI Taxonomy" id="2511025"/>
    <lineage>
        <taxon>Bacteria</taxon>
        <taxon>Pseudomonadati</taxon>
        <taxon>Pseudomonadota</taxon>
        <taxon>Alphaproteobacteria</taxon>
        <taxon>Sphingomonadales</taxon>
        <taxon>Sphingosinicellaceae</taxon>
        <taxon>Glacieibacterium</taxon>
    </lineage>
</organism>
<comment type="caution">
    <text evidence="3">The sequence shown here is derived from an EMBL/GenBank/DDBJ whole genome shotgun (WGS) entry which is preliminary data.</text>
</comment>
<gene>
    <name evidence="3" type="ORF">EUV02_12195</name>
</gene>
<dbReference type="InterPro" id="IPR036390">
    <property type="entry name" value="WH_DNA-bd_sf"/>
</dbReference>
<evidence type="ECO:0000256" key="1">
    <source>
        <dbReference type="SAM" id="MobiDB-lite"/>
    </source>
</evidence>
<evidence type="ECO:0000313" key="3">
    <source>
        <dbReference type="EMBL" id="TFU01069.1"/>
    </source>
</evidence>